<keyword evidence="5 8" id="KW-0812">Transmembrane</keyword>
<proteinExistence type="predicted"/>
<feature type="transmembrane region" description="Helical" evidence="8">
    <location>
        <begin position="199"/>
        <end position="225"/>
    </location>
</feature>
<feature type="transmembrane region" description="Helical" evidence="8">
    <location>
        <begin position="246"/>
        <end position="265"/>
    </location>
</feature>
<feature type="non-terminal residue" evidence="10">
    <location>
        <position position="1"/>
    </location>
</feature>
<evidence type="ECO:0000256" key="5">
    <source>
        <dbReference type="ARBA" id="ARBA00022692"/>
    </source>
</evidence>
<name>A0A7V8SYJ6_9BACT</name>
<keyword evidence="4" id="KW-0808">Transferase</keyword>
<keyword evidence="11" id="KW-1185">Reference proteome</keyword>
<feature type="transmembrane region" description="Helical" evidence="8">
    <location>
        <begin position="12"/>
        <end position="34"/>
    </location>
</feature>
<evidence type="ECO:0000256" key="6">
    <source>
        <dbReference type="ARBA" id="ARBA00022989"/>
    </source>
</evidence>
<feature type="transmembrane region" description="Helical" evidence="8">
    <location>
        <begin position="65"/>
        <end position="98"/>
    </location>
</feature>
<sequence>CAVYVLARRLGGAWGGLLCLSLYVSTPAFLAFGPLVHTDVALTLFSLLALWTFASVWREPTRGNVLLFGLSLAGALLSKFTAGVLFFAFAVFVLSLLWRRVPGTPEGKADARTWRRARLRATLLGALCAALIVYVFYLGLSWHQPSSALDRLGTGPLALFFRRLLLPPVLYFRGVFWVLLTGTRPTFVLGQSYPHGVWFYFPVVFAFKSPLGFLLLLPVSLLIALRRRSRSGSGVSTIPSQIALDWRVLWVSLLVFTATCMLSRLDISIRHFTVPLVLLILLLAPVPRMLGGPRRSGVSVGGVAVAALAASCLFTAIRAYPYYFPFINSLSLGHPAYELVNDSNVDWNQSLPELHRFVEQHGLERIAVDEYGFSDPTVFVPRAHVWNCQAPMPEDSGHWVALSANMILDGHNCAWLMQYPHEALAGGSMYVVRLYAQIPAAGRPGGPPLPSSFRQFGGALFDIPGLFQHLYQHPDDLPRAMEWMQAAYTAMSKSPGPPPKFPWER</sequence>
<dbReference type="GO" id="GO:0009103">
    <property type="term" value="P:lipopolysaccharide biosynthetic process"/>
    <property type="evidence" value="ECO:0007669"/>
    <property type="project" value="UniProtKB-ARBA"/>
</dbReference>
<keyword evidence="6 8" id="KW-1133">Transmembrane helix</keyword>
<dbReference type="Pfam" id="PF13231">
    <property type="entry name" value="PMT_2"/>
    <property type="match status" value="1"/>
</dbReference>
<dbReference type="EMBL" id="JACDQQ010001681">
    <property type="protein sequence ID" value="MBA0086792.1"/>
    <property type="molecule type" value="Genomic_DNA"/>
</dbReference>
<dbReference type="PANTHER" id="PTHR33908:SF11">
    <property type="entry name" value="MEMBRANE PROTEIN"/>
    <property type="match status" value="1"/>
</dbReference>
<evidence type="ECO:0000256" key="8">
    <source>
        <dbReference type="SAM" id="Phobius"/>
    </source>
</evidence>
<dbReference type="AlphaFoldDB" id="A0A7V8SYJ6"/>
<evidence type="ECO:0000256" key="3">
    <source>
        <dbReference type="ARBA" id="ARBA00022676"/>
    </source>
</evidence>
<dbReference type="PANTHER" id="PTHR33908">
    <property type="entry name" value="MANNOSYLTRANSFERASE YKCB-RELATED"/>
    <property type="match status" value="1"/>
</dbReference>
<feature type="domain" description="Glycosyltransferase RgtA/B/C/D-like" evidence="9">
    <location>
        <begin position="2"/>
        <end position="99"/>
    </location>
</feature>
<accession>A0A7V8SYJ6</accession>
<feature type="transmembrane region" description="Helical" evidence="8">
    <location>
        <begin position="297"/>
        <end position="320"/>
    </location>
</feature>
<organism evidence="10 11">
    <name type="scientific">Candidatus Acidiferrum panamense</name>
    <dbReference type="NCBI Taxonomy" id="2741543"/>
    <lineage>
        <taxon>Bacteria</taxon>
        <taxon>Pseudomonadati</taxon>
        <taxon>Acidobacteriota</taxon>
        <taxon>Terriglobia</taxon>
        <taxon>Candidatus Acidiferrales</taxon>
        <taxon>Candidatus Acidiferrum</taxon>
    </lineage>
</organism>
<evidence type="ECO:0000256" key="4">
    <source>
        <dbReference type="ARBA" id="ARBA00022679"/>
    </source>
</evidence>
<dbReference type="GO" id="GO:0005886">
    <property type="term" value="C:plasma membrane"/>
    <property type="evidence" value="ECO:0007669"/>
    <property type="project" value="UniProtKB-SubCell"/>
</dbReference>
<keyword evidence="7 8" id="KW-0472">Membrane</keyword>
<feature type="transmembrane region" description="Helical" evidence="8">
    <location>
        <begin position="271"/>
        <end position="290"/>
    </location>
</feature>
<keyword evidence="3" id="KW-0328">Glycosyltransferase</keyword>
<evidence type="ECO:0000313" key="10">
    <source>
        <dbReference type="EMBL" id="MBA0086792.1"/>
    </source>
</evidence>
<comment type="caution">
    <text evidence="10">The sequence shown here is derived from an EMBL/GenBank/DDBJ whole genome shotgun (WGS) entry which is preliminary data.</text>
</comment>
<reference evidence="10" key="1">
    <citation type="submission" date="2020-06" db="EMBL/GenBank/DDBJ databases">
        <title>Legume-microbial interactions unlock mineral nutrients during tropical forest succession.</title>
        <authorList>
            <person name="Epihov D.Z."/>
        </authorList>
    </citation>
    <scope>NUCLEOTIDE SEQUENCE [LARGE SCALE GENOMIC DNA]</scope>
    <source>
        <strain evidence="10">Pan2503</strain>
    </source>
</reference>
<dbReference type="InterPro" id="IPR038731">
    <property type="entry name" value="RgtA/B/C-like"/>
</dbReference>
<comment type="subcellular location">
    <subcellularLocation>
        <location evidence="1">Cell membrane</location>
        <topology evidence="1">Multi-pass membrane protein</topology>
    </subcellularLocation>
</comment>
<keyword evidence="2" id="KW-1003">Cell membrane</keyword>
<feature type="transmembrane region" description="Helical" evidence="8">
    <location>
        <begin position="118"/>
        <end position="140"/>
    </location>
</feature>
<evidence type="ECO:0000259" key="9">
    <source>
        <dbReference type="Pfam" id="PF13231"/>
    </source>
</evidence>
<evidence type="ECO:0000256" key="7">
    <source>
        <dbReference type="ARBA" id="ARBA00023136"/>
    </source>
</evidence>
<dbReference type="GO" id="GO:0016763">
    <property type="term" value="F:pentosyltransferase activity"/>
    <property type="evidence" value="ECO:0007669"/>
    <property type="project" value="TreeGrafter"/>
</dbReference>
<dbReference type="Proteomes" id="UP000567293">
    <property type="component" value="Unassembled WGS sequence"/>
</dbReference>
<protein>
    <submittedName>
        <fullName evidence="10">Glycosyltransferase family 39 protein</fullName>
    </submittedName>
</protein>
<evidence type="ECO:0000313" key="11">
    <source>
        <dbReference type="Proteomes" id="UP000567293"/>
    </source>
</evidence>
<evidence type="ECO:0000256" key="1">
    <source>
        <dbReference type="ARBA" id="ARBA00004651"/>
    </source>
</evidence>
<evidence type="ECO:0000256" key="2">
    <source>
        <dbReference type="ARBA" id="ARBA00022475"/>
    </source>
</evidence>
<gene>
    <name evidence="10" type="ORF">HRJ53_17565</name>
</gene>
<dbReference type="InterPro" id="IPR050297">
    <property type="entry name" value="LipidA_mod_glycosyltrf_83"/>
</dbReference>